<dbReference type="CDD" id="cd02181">
    <property type="entry name" value="GH16_fungal_Lam16A_glucanase"/>
    <property type="match status" value="1"/>
</dbReference>
<reference evidence="3 4" key="1">
    <citation type="journal article" date="2014" name="BMC Genomics">
        <title>Genome sequencing of four Aureobasidium pullulans varieties: biotechnological potential, stress tolerance, and description of new species.</title>
        <authorList>
            <person name="Gostin Ar C."/>
            <person name="Ohm R.A."/>
            <person name="Kogej T."/>
            <person name="Sonjak S."/>
            <person name="Turk M."/>
            <person name="Zajc J."/>
            <person name="Zalar P."/>
            <person name="Grube M."/>
            <person name="Sun H."/>
            <person name="Han J."/>
            <person name="Sharma A."/>
            <person name="Chiniquy J."/>
            <person name="Ngan C.Y."/>
            <person name="Lipzen A."/>
            <person name="Barry K."/>
            <person name="Grigoriev I.V."/>
            <person name="Gunde-Cimerman N."/>
        </authorList>
    </citation>
    <scope>NUCLEOTIDE SEQUENCE [LARGE SCALE GENOMIC DNA]</scope>
    <source>
        <strain evidence="3 4">CBS 147.97</strain>
    </source>
</reference>
<dbReference type="AlphaFoldDB" id="A0A074WVT6"/>
<evidence type="ECO:0000259" key="2">
    <source>
        <dbReference type="PROSITE" id="PS51762"/>
    </source>
</evidence>
<feature type="chain" id="PRO_5001701841" evidence="1">
    <location>
        <begin position="21"/>
        <end position="344"/>
    </location>
</feature>
<keyword evidence="3" id="KW-0378">Hydrolase</keyword>
<proteinExistence type="predicted"/>
<gene>
    <name evidence="3" type="ORF">M436DRAFT_68528</name>
</gene>
<dbReference type="Gene3D" id="2.60.120.200">
    <property type="match status" value="1"/>
</dbReference>
<dbReference type="GO" id="GO:0009251">
    <property type="term" value="P:glucan catabolic process"/>
    <property type="evidence" value="ECO:0007669"/>
    <property type="project" value="TreeGrafter"/>
</dbReference>
<dbReference type="PANTHER" id="PTHR10963">
    <property type="entry name" value="GLYCOSYL HYDROLASE-RELATED"/>
    <property type="match status" value="1"/>
</dbReference>
<evidence type="ECO:0000256" key="1">
    <source>
        <dbReference type="SAM" id="SignalP"/>
    </source>
</evidence>
<dbReference type="RefSeq" id="XP_013432177.1">
    <property type="nucleotide sequence ID" value="XM_013576723.1"/>
</dbReference>
<feature type="domain" description="GH16" evidence="2">
    <location>
        <begin position="14"/>
        <end position="269"/>
    </location>
</feature>
<dbReference type="InterPro" id="IPR000757">
    <property type="entry name" value="Beta-glucanase-like"/>
</dbReference>
<dbReference type="SUPFAM" id="SSF49899">
    <property type="entry name" value="Concanavalin A-like lectins/glucanases"/>
    <property type="match status" value="1"/>
</dbReference>
<dbReference type="GO" id="GO:0004553">
    <property type="term" value="F:hydrolase activity, hydrolyzing O-glycosyl compounds"/>
    <property type="evidence" value="ECO:0007669"/>
    <property type="project" value="InterPro"/>
</dbReference>
<name>A0A074WVT6_9PEZI</name>
<keyword evidence="1" id="KW-0732">Signal</keyword>
<dbReference type="GeneID" id="25414442"/>
<evidence type="ECO:0000313" key="3">
    <source>
        <dbReference type="EMBL" id="KEQ77325.1"/>
    </source>
</evidence>
<protein>
    <submittedName>
        <fullName evidence="3">Glycoside hydrolase family 16 protein</fullName>
    </submittedName>
</protein>
<dbReference type="HOGENOM" id="CLU_016972_0_1_1"/>
<dbReference type="STRING" id="1043004.A0A074WVT6"/>
<dbReference type="InterPro" id="IPR013320">
    <property type="entry name" value="ConA-like_dom_sf"/>
</dbReference>
<dbReference type="Pfam" id="PF26113">
    <property type="entry name" value="GH16_XgeA"/>
    <property type="match status" value="1"/>
</dbReference>
<dbReference type="OrthoDB" id="192832at2759"/>
<organism evidence="3 4">
    <name type="scientific">Aureobasidium namibiae CBS 147.97</name>
    <dbReference type="NCBI Taxonomy" id="1043004"/>
    <lineage>
        <taxon>Eukaryota</taxon>
        <taxon>Fungi</taxon>
        <taxon>Dikarya</taxon>
        <taxon>Ascomycota</taxon>
        <taxon>Pezizomycotina</taxon>
        <taxon>Dothideomycetes</taxon>
        <taxon>Dothideomycetidae</taxon>
        <taxon>Dothideales</taxon>
        <taxon>Saccotheciaceae</taxon>
        <taxon>Aureobasidium</taxon>
    </lineage>
</organism>
<dbReference type="Proteomes" id="UP000027730">
    <property type="component" value="Unassembled WGS sequence"/>
</dbReference>
<feature type="signal peptide" evidence="1">
    <location>
        <begin position="1"/>
        <end position="20"/>
    </location>
</feature>
<dbReference type="PANTHER" id="PTHR10963:SF24">
    <property type="entry name" value="GLYCOSIDASE C21B10.07-RELATED"/>
    <property type="match status" value="1"/>
</dbReference>
<accession>A0A074WVT6</accession>
<dbReference type="EMBL" id="KL584702">
    <property type="protein sequence ID" value="KEQ77325.1"/>
    <property type="molecule type" value="Genomic_DNA"/>
</dbReference>
<dbReference type="PROSITE" id="PS51762">
    <property type="entry name" value="GH16_2"/>
    <property type="match status" value="1"/>
</dbReference>
<evidence type="ECO:0000313" key="4">
    <source>
        <dbReference type="Proteomes" id="UP000027730"/>
    </source>
</evidence>
<dbReference type="InterPro" id="IPR050546">
    <property type="entry name" value="Glycosyl_Hydrlase_16"/>
</dbReference>
<keyword evidence="4" id="KW-1185">Reference proteome</keyword>
<sequence>MSFIKFSIAALAATTTVGNAYQLVDKFSGPTFFDGFDFFEDADPTHGSVAYASRLTAAPSKLIGVVLNADNSTPSAYLGVDATTITSKRPSVRLTSKKSYNHALVLADIKHMPSGCGVWPAIWMTGPDWPSNGEIDIVEQVNGNPYNIATLHTSANCAITGNISSGHSPLFSGTLETPDCDVNSPSQSKNAGCGIRAPANDTFTIGNESCIHSTAGSAFNAQLGGIYATLWTSAGVSIYFFPRDYIPSDISSGNPDPSSWTSKPQAVFSGNGCNFDAHLKDLQLVINTDFCGDWAGTTWEADGCAASTGVATCAEYVADNPKAFETAYWLFNSISVFSNETATD</sequence>